<evidence type="ECO:0000313" key="2">
    <source>
        <dbReference type="EMBL" id="MFC4804142.1"/>
    </source>
</evidence>
<evidence type="ECO:0000256" key="1">
    <source>
        <dbReference type="SAM" id="Phobius"/>
    </source>
</evidence>
<feature type="transmembrane region" description="Helical" evidence="1">
    <location>
        <begin position="69"/>
        <end position="88"/>
    </location>
</feature>
<dbReference type="InterPro" id="IPR021560">
    <property type="entry name" value="DUF3021"/>
</dbReference>
<dbReference type="Proteomes" id="UP001595916">
    <property type="component" value="Unassembled WGS sequence"/>
</dbReference>
<comment type="caution">
    <text evidence="2">The sequence shown here is derived from an EMBL/GenBank/DDBJ whole genome shotgun (WGS) entry which is preliminary data.</text>
</comment>
<reference evidence="3" key="1">
    <citation type="journal article" date="2019" name="Int. J. Syst. Evol. Microbiol.">
        <title>The Global Catalogue of Microorganisms (GCM) 10K type strain sequencing project: providing services to taxonomists for standard genome sequencing and annotation.</title>
        <authorList>
            <consortium name="The Broad Institute Genomics Platform"/>
            <consortium name="The Broad Institute Genome Sequencing Center for Infectious Disease"/>
            <person name="Wu L."/>
            <person name="Ma J."/>
        </authorList>
    </citation>
    <scope>NUCLEOTIDE SEQUENCE [LARGE SCALE GENOMIC DNA]</scope>
    <source>
        <strain evidence="3">CCUG 46385</strain>
    </source>
</reference>
<organism evidence="2 3">
    <name type="scientific">Filifactor villosus</name>
    <dbReference type="NCBI Taxonomy" id="29374"/>
    <lineage>
        <taxon>Bacteria</taxon>
        <taxon>Bacillati</taxon>
        <taxon>Bacillota</taxon>
        <taxon>Clostridia</taxon>
        <taxon>Peptostreptococcales</taxon>
        <taxon>Filifactoraceae</taxon>
        <taxon>Filifactor</taxon>
    </lineage>
</organism>
<accession>A0ABV9QK79</accession>
<sequence>MKTTTHIKNIINGISTALFINSTIWLAHPEIEKAYYIRSYIASLAIGVVAGLSSSIFAIETWSLAKKTILHYLLIGGIVTSAGVWAGWLQDMKYTGGFLFLFSLIYLIIYLCALFLQKNEIEKINRELKKR</sequence>
<dbReference type="Pfam" id="PF11457">
    <property type="entry name" value="DUF3021"/>
    <property type="match status" value="1"/>
</dbReference>
<keyword evidence="1" id="KW-0472">Membrane</keyword>
<protein>
    <submittedName>
        <fullName evidence="2">DUF3021 domain-containing protein</fullName>
    </submittedName>
</protein>
<proteinExistence type="predicted"/>
<keyword evidence="1" id="KW-0812">Transmembrane</keyword>
<gene>
    <name evidence="2" type="ORF">ACFO4R_03525</name>
</gene>
<keyword evidence="1" id="KW-1133">Transmembrane helix</keyword>
<feature type="transmembrane region" description="Helical" evidence="1">
    <location>
        <begin position="9"/>
        <end position="28"/>
    </location>
</feature>
<dbReference type="RefSeq" id="WP_379787635.1">
    <property type="nucleotide sequence ID" value="NZ_JBHSHL010000013.1"/>
</dbReference>
<feature type="transmembrane region" description="Helical" evidence="1">
    <location>
        <begin position="40"/>
        <end position="62"/>
    </location>
</feature>
<feature type="transmembrane region" description="Helical" evidence="1">
    <location>
        <begin position="94"/>
        <end position="116"/>
    </location>
</feature>
<dbReference type="EMBL" id="JBHSHL010000013">
    <property type="protein sequence ID" value="MFC4804142.1"/>
    <property type="molecule type" value="Genomic_DNA"/>
</dbReference>
<keyword evidence="3" id="KW-1185">Reference proteome</keyword>
<name>A0ABV9QK79_9FIRM</name>
<evidence type="ECO:0000313" key="3">
    <source>
        <dbReference type="Proteomes" id="UP001595916"/>
    </source>
</evidence>